<name>A0ABW7DLN1_9FIRM</name>
<reference evidence="3 4" key="1">
    <citation type="submission" date="2024-10" db="EMBL/GenBank/DDBJ databases">
        <authorList>
            <person name="Sang B.-I."/>
            <person name="Prabhaharan D."/>
        </authorList>
    </citation>
    <scope>NUCLEOTIDE SEQUENCE [LARGE SCALE GENOMIC DNA]</scope>
    <source>
        <strain evidence="3 4">MH</strain>
    </source>
</reference>
<feature type="region of interest" description="Disordered" evidence="2">
    <location>
        <begin position="720"/>
        <end position="754"/>
    </location>
</feature>
<keyword evidence="1" id="KW-0175">Coiled coil</keyword>
<keyword evidence="4" id="KW-1185">Reference proteome</keyword>
<accession>A0ABW7DLN1</accession>
<sequence length="769" mass="84689">MAKRIASAIGTEMQFMPQPEKGYQENIGGVQGVRGTTPASSSASMLASATSDFNNAWLSFLTDREKRMNDAGLTEANRMISSTSAEDRERLSTIDLAMTYGFGSNVDNPYFIAYSDKLRGQALGDAARIAYNEQYGDSPAKTPQEEVARYDNFASSYKQRYLDDGIVSNDVAFNQGFNDKHIENQTQLASNHVERDISDRIAETFNNMKSQIGSLIYDAPSMSMETIQQKAQEIFNQGKLMALNPEQRQALVDTFTKEMLSTGTIKDFPAFKKMMDNISVETRLDGTSVSMSELVDPMALDTINLEYRKAHVSSLKMANRKKYGKDNNLDRVMGDVIKGLQSNSRSARDDAEELMGQLPEIHGLQQEHKAAQARAAKAQAKKVGGALKTQAGLEAATENINAYLNGDGGVTFDGYHNKIGEPMVGGKAVDADTRKMAFLKAQQDILSSDDDEDTKGQRLMKLYSYPGVNDIRTQLSNSILMEINSNTAQNVESNGVPNSIIYMVKARQSNKGQFAGVFGSKVDTAIGAIQRFADASGEADADNALIRGFANYCRIKDMDETTKDAYKSQFRGMISKGWSIDDMEDWGDSSSYAPSIQLSDARILDTAQDKFMLYGPALNDTSRAVLETASDIAESYAYFHGAVFPKNCFNSEVAAESTWAKQALETYLYDFADKTNTDVDDVSVNYDDNTGSWSFYSKTTGASKIYSASDMRNEIRWVATKPDDTDDGGSGDNTSYSVTPASTSTQEEIDETTGSSWTDWFQRGLQNLM</sequence>
<dbReference type="EMBL" id="JBIEKR010000003">
    <property type="protein sequence ID" value="MFG6272272.1"/>
    <property type="molecule type" value="Genomic_DNA"/>
</dbReference>
<comment type="caution">
    <text evidence="3">The sequence shown here is derived from an EMBL/GenBank/DDBJ whole genome shotgun (WGS) entry which is preliminary data.</text>
</comment>
<evidence type="ECO:0000313" key="3">
    <source>
        <dbReference type="EMBL" id="MFG6272272.1"/>
    </source>
</evidence>
<protein>
    <submittedName>
        <fullName evidence="3">Uncharacterized protein</fullName>
    </submittedName>
</protein>
<evidence type="ECO:0000256" key="1">
    <source>
        <dbReference type="SAM" id="Coils"/>
    </source>
</evidence>
<feature type="coiled-coil region" evidence="1">
    <location>
        <begin position="337"/>
        <end position="381"/>
    </location>
</feature>
<proteinExistence type="predicted"/>
<gene>
    <name evidence="3" type="ORF">ACGTZG_03620</name>
</gene>
<dbReference type="Proteomes" id="UP001605989">
    <property type="component" value="Unassembled WGS sequence"/>
</dbReference>
<organism evidence="3 4">
    <name type="scientific">Megasphaera hexanoica</name>
    <dbReference type="NCBI Taxonomy" id="1675036"/>
    <lineage>
        <taxon>Bacteria</taxon>
        <taxon>Bacillati</taxon>
        <taxon>Bacillota</taxon>
        <taxon>Negativicutes</taxon>
        <taxon>Veillonellales</taxon>
        <taxon>Veillonellaceae</taxon>
        <taxon>Megasphaera</taxon>
    </lineage>
</organism>
<feature type="compositionally biased region" description="Polar residues" evidence="2">
    <location>
        <begin position="736"/>
        <end position="754"/>
    </location>
</feature>
<dbReference type="RefSeq" id="WP_113855696.1">
    <property type="nucleotide sequence ID" value="NZ_CP011940.1"/>
</dbReference>
<evidence type="ECO:0000313" key="4">
    <source>
        <dbReference type="Proteomes" id="UP001605989"/>
    </source>
</evidence>
<evidence type="ECO:0000256" key="2">
    <source>
        <dbReference type="SAM" id="MobiDB-lite"/>
    </source>
</evidence>